<name>A0A7C8M9N8_9PLEO</name>
<accession>A0A7C8M9N8</accession>
<protein>
    <submittedName>
        <fullName evidence="1">Uncharacterized protein</fullName>
    </submittedName>
</protein>
<dbReference type="AlphaFoldDB" id="A0A7C8M9N8"/>
<keyword evidence="2" id="KW-1185">Reference proteome</keyword>
<reference evidence="1 2" key="1">
    <citation type="submission" date="2020-01" db="EMBL/GenBank/DDBJ databases">
        <authorList>
            <consortium name="DOE Joint Genome Institute"/>
            <person name="Haridas S."/>
            <person name="Albert R."/>
            <person name="Binder M."/>
            <person name="Bloem J."/>
            <person name="Labutti K."/>
            <person name="Salamov A."/>
            <person name="Andreopoulos B."/>
            <person name="Baker S.E."/>
            <person name="Barry K."/>
            <person name="Bills G."/>
            <person name="Bluhm B.H."/>
            <person name="Cannon C."/>
            <person name="Castanera R."/>
            <person name="Culley D.E."/>
            <person name="Daum C."/>
            <person name="Ezra D."/>
            <person name="Gonzalez J.B."/>
            <person name="Henrissat B."/>
            <person name="Kuo A."/>
            <person name="Liang C."/>
            <person name="Lipzen A."/>
            <person name="Lutzoni F."/>
            <person name="Magnuson J."/>
            <person name="Mondo S."/>
            <person name="Nolan M."/>
            <person name="Ohm R."/>
            <person name="Pangilinan J."/>
            <person name="Park H.-J.H."/>
            <person name="Ramirez L."/>
            <person name="Alfaro M."/>
            <person name="Sun H."/>
            <person name="Tritt A."/>
            <person name="Yoshinaga Y."/>
            <person name="Zwiers L.-H.L."/>
            <person name="Turgeon B.G."/>
            <person name="Goodwin S.B."/>
            <person name="Spatafora J.W."/>
            <person name="Crous P.W."/>
            <person name="Grigoriev I.V."/>
        </authorList>
    </citation>
    <scope>NUCLEOTIDE SEQUENCE [LARGE SCALE GENOMIC DNA]</scope>
    <source>
        <strain evidence="1 2">CBS 611.86</strain>
    </source>
</reference>
<sequence length="605" mass="69120">MVVYRQNIHQLTRRYTHFQIVRQYRGLEALAYNKPKRATFTALTYRKPKQATSTSKASSLLHSRDIPAKEWDAIKDVDVGKVEEMMKGRFGEPGTWSKKALHELGFMDRPTPFLTGIHFMLYVLGGSLPGNGRPSLPLWHRDEVQTLDRLLDHRIREFAAKKSFATVWFPARLHPIKAKIWNGMARTAETLDLTTLWAEYFDAITTTMSTRTHQWLIDRVEEIQKNAHTEYETTLHAAGNDQEATLAAGKDFFARMRDLNGILAKADTYINVPTQATNNGIQNLSIQDRQIAYDRLSQIKSWENHQPFANPSTWEKLFQDHDALMRIYHEGISNRALIRRELRGEPKELGEEPWITALKVRDRQSGGKSSQRYWGFVCYRLTYKHTDEEWAEFKHKFESDLRKPREWIQGAEDVMDKAGVYWADGQRAGIPEGDIDAAKKHFVSTMPTVLGAELADIWHLDFLVVDAASYASYAKPMEDNLAPFGDMGGYVQLVDVARDMTAAEGAPDTFSADAASTGFSGTLTVQTSLLFEDVYPLFSGHTLRPHDLWILARLHPQQVYVGHTVASQEEEWERQREELHSYLDGFFTSIRKMQAEGKSGTSGEE</sequence>
<dbReference type="EMBL" id="JAADJZ010000005">
    <property type="protein sequence ID" value="KAF2874680.1"/>
    <property type="molecule type" value="Genomic_DNA"/>
</dbReference>
<evidence type="ECO:0000313" key="1">
    <source>
        <dbReference type="EMBL" id="KAF2874680.1"/>
    </source>
</evidence>
<proteinExistence type="predicted"/>
<evidence type="ECO:0000313" key="2">
    <source>
        <dbReference type="Proteomes" id="UP000481861"/>
    </source>
</evidence>
<dbReference type="Proteomes" id="UP000481861">
    <property type="component" value="Unassembled WGS sequence"/>
</dbReference>
<dbReference type="OrthoDB" id="3437405at2759"/>
<comment type="caution">
    <text evidence="1">The sequence shown here is derived from an EMBL/GenBank/DDBJ whole genome shotgun (WGS) entry which is preliminary data.</text>
</comment>
<organism evidence="1 2">
    <name type="scientific">Massariosphaeria phaeospora</name>
    <dbReference type="NCBI Taxonomy" id="100035"/>
    <lineage>
        <taxon>Eukaryota</taxon>
        <taxon>Fungi</taxon>
        <taxon>Dikarya</taxon>
        <taxon>Ascomycota</taxon>
        <taxon>Pezizomycotina</taxon>
        <taxon>Dothideomycetes</taxon>
        <taxon>Pleosporomycetidae</taxon>
        <taxon>Pleosporales</taxon>
        <taxon>Pleosporales incertae sedis</taxon>
        <taxon>Massariosphaeria</taxon>
    </lineage>
</organism>
<gene>
    <name evidence="1" type="ORF">BDV95DRAFT_656205</name>
</gene>